<protein>
    <recommendedName>
        <fullName evidence="4">Prepilin-type N-terminal cleavage/methylation domain-containing protein</fullName>
    </recommendedName>
</protein>
<evidence type="ECO:0008006" key="4">
    <source>
        <dbReference type="Google" id="ProtNLM"/>
    </source>
</evidence>
<name>A0A084JIT7_9CLOT</name>
<dbReference type="SUPFAM" id="SSF54523">
    <property type="entry name" value="Pili subunits"/>
    <property type="match status" value="1"/>
</dbReference>
<reference evidence="2 3" key="1">
    <citation type="submission" date="2014-07" db="EMBL/GenBank/DDBJ databases">
        <title>Draft genome of Clostridium sulfidigenes 113A isolated from sediments associated with methane hydrate from Krishna Godavari basin.</title>
        <authorList>
            <person name="Honkalas V.S."/>
            <person name="Dabir A.P."/>
            <person name="Arora P."/>
            <person name="Dhakephalkar P.K."/>
        </authorList>
    </citation>
    <scope>NUCLEOTIDE SEQUENCE [LARGE SCALE GENOMIC DNA]</scope>
    <source>
        <strain evidence="2 3">113A</strain>
    </source>
</reference>
<dbReference type="Gene3D" id="3.30.700.10">
    <property type="entry name" value="Glycoprotein, Type 4 Pilin"/>
    <property type="match status" value="1"/>
</dbReference>
<keyword evidence="1" id="KW-0472">Membrane</keyword>
<dbReference type="EMBL" id="JPMD01000001">
    <property type="protein sequence ID" value="KEZ88871.1"/>
    <property type="molecule type" value="Genomic_DNA"/>
</dbReference>
<evidence type="ECO:0000256" key="1">
    <source>
        <dbReference type="SAM" id="Phobius"/>
    </source>
</evidence>
<keyword evidence="3" id="KW-1185">Reference proteome</keyword>
<accession>A0A084JIT7</accession>
<dbReference type="InterPro" id="IPR045584">
    <property type="entry name" value="Pilin-like"/>
</dbReference>
<dbReference type="Pfam" id="PF07963">
    <property type="entry name" value="N_methyl"/>
    <property type="match status" value="1"/>
</dbReference>
<organism evidence="2 3">
    <name type="scientific">Clostridium sulfidigenes</name>
    <dbReference type="NCBI Taxonomy" id="318464"/>
    <lineage>
        <taxon>Bacteria</taxon>
        <taxon>Bacillati</taxon>
        <taxon>Bacillota</taxon>
        <taxon>Clostridia</taxon>
        <taxon>Eubacteriales</taxon>
        <taxon>Clostridiaceae</taxon>
        <taxon>Clostridium</taxon>
    </lineage>
</organism>
<dbReference type="NCBIfam" id="TIGR02532">
    <property type="entry name" value="IV_pilin_GFxxxE"/>
    <property type="match status" value="1"/>
</dbReference>
<gene>
    <name evidence="2" type="ORF">IO99_01550</name>
</gene>
<keyword evidence="1" id="KW-1133">Transmembrane helix</keyword>
<evidence type="ECO:0000313" key="3">
    <source>
        <dbReference type="Proteomes" id="UP000028542"/>
    </source>
</evidence>
<sequence>MKKNGFTLIELIVVLGILSICSFIIYPHLNSYEGKKLAMEMEHGVNGTIEFINSCKMYARNNYDNRKLFRLVIQSRELNLYHGTTKVHSYLLPDSLRIHISNDASISIPLDIDGNTSMGRSINIYDSEGRREVITIKVGTDYVSKQK</sequence>
<dbReference type="AlphaFoldDB" id="A0A084JIT7"/>
<dbReference type="STRING" id="318464.IO99_01550"/>
<dbReference type="Proteomes" id="UP000028542">
    <property type="component" value="Unassembled WGS sequence"/>
</dbReference>
<keyword evidence="1" id="KW-0812">Transmembrane</keyword>
<proteinExistence type="predicted"/>
<comment type="caution">
    <text evidence="2">The sequence shown here is derived from an EMBL/GenBank/DDBJ whole genome shotgun (WGS) entry which is preliminary data.</text>
</comment>
<dbReference type="RefSeq" id="WP_035129324.1">
    <property type="nucleotide sequence ID" value="NZ_JPMD01000001.1"/>
</dbReference>
<feature type="transmembrane region" description="Helical" evidence="1">
    <location>
        <begin position="6"/>
        <end position="26"/>
    </location>
</feature>
<dbReference type="InterPro" id="IPR012902">
    <property type="entry name" value="N_methyl_site"/>
</dbReference>
<evidence type="ECO:0000313" key="2">
    <source>
        <dbReference type="EMBL" id="KEZ88871.1"/>
    </source>
</evidence>